<keyword evidence="7 10" id="KW-1133">Transmembrane helix</keyword>
<evidence type="ECO:0000259" key="12">
    <source>
        <dbReference type="Pfam" id="PF01699"/>
    </source>
</evidence>
<evidence type="ECO:0000256" key="1">
    <source>
        <dbReference type="ARBA" id="ARBA00004127"/>
    </source>
</evidence>
<evidence type="ECO:0000256" key="4">
    <source>
        <dbReference type="ARBA" id="ARBA00022568"/>
    </source>
</evidence>
<reference evidence="13" key="1">
    <citation type="journal article" date="2020" name="Stud. Mycol.">
        <title>101 Dothideomycetes genomes: a test case for predicting lifestyles and emergence of pathogens.</title>
        <authorList>
            <person name="Haridas S."/>
            <person name="Albert R."/>
            <person name="Binder M."/>
            <person name="Bloem J."/>
            <person name="Labutti K."/>
            <person name="Salamov A."/>
            <person name="Andreopoulos B."/>
            <person name="Baker S."/>
            <person name="Barry K."/>
            <person name="Bills G."/>
            <person name="Bluhm B."/>
            <person name="Cannon C."/>
            <person name="Castanera R."/>
            <person name="Culley D."/>
            <person name="Daum C."/>
            <person name="Ezra D."/>
            <person name="Gonzalez J."/>
            <person name="Henrissat B."/>
            <person name="Kuo A."/>
            <person name="Liang C."/>
            <person name="Lipzen A."/>
            <person name="Lutzoni F."/>
            <person name="Magnuson J."/>
            <person name="Mondo S."/>
            <person name="Nolan M."/>
            <person name="Ohm R."/>
            <person name="Pangilinan J."/>
            <person name="Park H.-J."/>
            <person name="Ramirez L."/>
            <person name="Alfaro M."/>
            <person name="Sun H."/>
            <person name="Tritt A."/>
            <person name="Yoshinaga Y."/>
            <person name="Zwiers L.-H."/>
            <person name="Turgeon B."/>
            <person name="Goodwin S."/>
            <person name="Spatafora J."/>
            <person name="Crous P."/>
            <person name="Grigoriev I."/>
        </authorList>
    </citation>
    <scope>NUCLEOTIDE SEQUENCE</scope>
    <source>
        <strain evidence="13">Tuck. ex Michener</strain>
    </source>
</reference>
<feature type="region of interest" description="Disordered" evidence="11">
    <location>
        <begin position="390"/>
        <end position="410"/>
    </location>
</feature>
<feature type="transmembrane region" description="Helical" evidence="10">
    <location>
        <begin position="483"/>
        <end position="510"/>
    </location>
</feature>
<comment type="similarity">
    <text evidence="2 10">Belongs to the Ca(2+):cation antiporter (CaCA) (TC 2.A.19) family.</text>
</comment>
<dbReference type="Pfam" id="PF01699">
    <property type="entry name" value="Na_Ca_ex"/>
    <property type="match status" value="2"/>
</dbReference>
<feature type="transmembrane region" description="Helical" evidence="10">
    <location>
        <begin position="522"/>
        <end position="539"/>
    </location>
</feature>
<evidence type="ECO:0000256" key="11">
    <source>
        <dbReference type="SAM" id="MobiDB-lite"/>
    </source>
</evidence>
<keyword evidence="10" id="KW-0926">Vacuole</keyword>
<feature type="transmembrane region" description="Helical" evidence="10">
    <location>
        <begin position="254"/>
        <end position="278"/>
    </location>
</feature>
<dbReference type="InterPro" id="IPR004713">
    <property type="entry name" value="CaH_exchang"/>
</dbReference>
<dbReference type="InterPro" id="IPR004837">
    <property type="entry name" value="NaCa_Exmemb"/>
</dbReference>
<feature type="transmembrane region" description="Helical" evidence="10">
    <location>
        <begin position="167"/>
        <end position="189"/>
    </location>
</feature>
<accession>A0A6A6HRM5</accession>
<feature type="compositionally biased region" description="Low complexity" evidence="11">
    <location>
        <begin position="390"/>
        <end position="400"/>
    </location>
</feature>
<sequence length="573" mass="61311">MHSIKYKARSFARRHKGDSNFNPFARTSSRSAAPDEEEGLQRACSEGIFRSSVETERFRNSQVERQDFGGVPHANTAPPASATSPTSPYVNPPSHPSTEGEPSSSEANGSPIAPKSTVDAEKGSTRRRMGGLLGEKNDNEKEGESSATKDTEKRKSRPITIQSQIRATVFGSWINILLLVVPAGFAVNYAHLNGVVIFVVNFIAIIPLAGMLSYATEELALRVGETLGGLLNATFGNAVELIVSIIALVQNQIIIVQTSLIGSMLSNLLLVMGMCFFFGGINRLEQYFNITVAQTAASLLSLAVGALLVPTVFDQASFAGTDLDTNSPQVARISRGTAIILLVVYGCYLFFQLRTHVDMYNEPSKKSPKKNSHVEEGAIKAAVAKVGGSAAASAGGQQQQERLDQKPDEEAEEPQLTLIGAIVTLCASTVLVAFCAEFMTSSIKDIAGSVSEEFIGLILLPIVGNAAEHATALTVACKDKMDLAIGVAVGSSMQIALLVLPLSVVLGWIIGTDPVMTLDFDGFQIVVLFVAILLVNYLIQDGKSHWLEGALLMALYLIIAVTAWFYPTNQEVA</sequence>
<evidence type="ECO:0000256" key="9">
    <source>
        <dbReference type="ARBA" id="ARBA00023136"/>
    </source>
</evidence>
<evidence type="ECO:0000256" key="8">
    <source>
        <dbReference type="ARBA" id="ARBA00023065"/>
    </source>
</evidence>
<dbReference type="GO" id="GO:0000329">
    <property type="term" value="C:fungal-type vacuole membrane"/>
    <property type="evidence" value="ECO:0007669"/>
    <property type="project" value="TreeGrafter"/>
</dbReference>
<feature type="transmembrane region" description="Helical" evidence="10">
    <location>
        <begin position="546"/>
        <end position="566"/>
    </location>
</feature>
<dbReference type="InterPro" id="IPR044880">
    <property type="entry name" value="NCX_ion-bd_dom_sf"/>
</dbReference>
<dbReference type="Gene3D" id="1.20.1420.30">
    <property type="entry name" value="NCX, central ion-binding region"/>
    <property type="match status" value="2"/>
</dbReference>
<feature type="compositionally biased region" description="Basic residues" evidence="11">
    <location>
        <begin position="1"/>
        <end position="16"/>
    </location>
</feature>
<dbReference type="FunFam" id="1.20.1420.30:FF:000011">
    <property type="entry name" value="Vacuolar calcium ion transporter"/>
    <property type="match status" value="1"/>
</dbReference>
<feature type="transmembrane region" description="Helical" evidence="10">
    <location>
        <begin position="290"/>
        <end position="313"/>
    </location>
</feature>
<keyword evidence="4 10" id="KW-0109">Calcium transport</keyword>
<dbReference type="EMBL" id="ML991771">
    <property type="protein sequence ID" value="KAF2240090.1"/>
    <property type="molecule type" value="Genomic_DNA"/>
</dbReference>
<dbReference type="FunFam" id="1.20.1420.30:FF:000021">
    <property type="entry name" value="Vacuolar calcium ion transporter"/>
    <property type="match status" value="1"/>
</dbReference>
<evidence type="ECO:0000256" key="2">
    <source>
        <dbReference type="ARBA" id="ARBA00008170"/>
    </source>
</evidence>
<feature type="compositionally biased region" description="Basic and acidic residues" evidence="11">
    <location>
        <begin position="135"/>
        <end position="153"/>
    </location>
</feature>
<evidence type="ECO:0000313" key="14">
    <source>
        <dbReference type="Proteomes" id="UP000800092"/>
    </source>
</evidence>
<evidence type="ECO:0000256" key="5">
    <source>
        <dbReference type="ARBA" id="ARBA00022692"/>
    </source>
</evidence>
<feature type="domain" description="Sodium/calcium exchanger membrane region" evidence="12">
    <location>
        <begin position="195"/>
        <end position="353"/>
    </location>
</feature>
<evidence type="ECO:0000256" key="10">
    <source>
        <dbReference type="RuleBase" id="RU365028"/>
    </source>
</evidence>
<feature type="transmembrane region" description="Helical" evidence="10">
    <location>
        <begin position="227"/>
        <end position="248"/>
    </location>
</feature>
<feature type="transmembrane region" description="Helical" evidence="10">
    <location>
        <begin position="195"/>
        <end position="215"/>
    </location>
</feature>
<keyword evidence="8 10" id="KW-0406">Ion transport</keyword>
<feature type="transmembrane region" description="Helical" evidence="10">
    <location>
        <begin position="454"/>
        <end position="476"/>
    </location>
</feature>
<keyword evidence="3 10" id="KW-0813">Transport</keyword>
<feature type="transmembrane region" description="Helical" evidence="10">
    <location>
        <begin position="416"/>
        <end position="434"/>
    </location>
</feature>
<keyword evidence="9 10" id="KW-0472">Membrane</keyword>
<feature type="transmembrane region" description="Helical" evidence="10">
    <location>
        <begin position="333"/>
        <end position="351"/>
    </location>
</feature>
<feature type="region of interest" description="Disordered" evidence="11">
    <location>
        <begin position="1"/>
        <end position="158"/>
    </location>
</feature>
<feature type="compositionally biased region" description="Polar residues" evidence="11">
    <location>
        <begin position="96"/>
        <end position="108"/>
    </location>
</feature>
<keyword evidence="5 10" id="KW-0812">Transmembrane</keyword>
<feature type="domain" description="Sodium/calcium exchanger membrane region" evidence="12">
    <location>
        <begin position="421"/>
        <end position="564"/>
    </location>
</feature>
<dbReference type="GO" id="GO:0012505">
    <property type="term" value="C:endomembrane system"/>
    <property type="evidence" value="ECO:0007669"/>
    <property type="project" value="UniProtKB-SubCell"/>
</dbReference>
<protein>
    <recommendedName>
        <fullName evidence="10">Vacuolar calcium ion transporter</fullName>
    </recommendedName>
</protein>
<dbReference type="InterPro" id="IPR004798">
    <property type="entry name" value="CAX-like"/>
</dbReference>
<dbReference type="OrthoDB" id="1699231at2759"/>
<evidence type="ECO:0000256" key="3">
    <source>
        <dbReference type="ARBA" id="ARBA00022448"/>
    </source>
</evidence>
<evidence type="ECO:0000256" key="6">
    <source>
        <dbReference type="ARBA" id="ARBA00022837"/>
    </source>
</evidence>
<feature type="compositionally biased region" description="Low complexity" evidence="11">
    <location>
        <begin position="76"/>
        <end position="88"/>
    </location>
</feature>
<comment type="function">
    <text evidence="10">Has a role in promoting intracellular calcium ion sequestration via the exchange of calcium ions for hydrogen ions across the vacuolar membrane. Involved also in manganese ion homeostasis via its uptake into the vacuole.</text>
</comment>
<feature type="compositionally biased region" description="Basic and acidic residues" evidence="11">
    <location>
        <begin position="53"/>
        <end position="67"/>
    </location>
</feature>
<keyword evidence="10" id="KW-0050">Antiport</keyword>
<proteinExistence type="inferred from homology"/>
<evidence type="ECO:0000313" key="13">
    <source>
        <dbReference type="EMBL" id="KAF2240090.1"/>
    </source>
</evidence>
<organism evidence="13 14">
    <name type="scientific">Viridothelium virens</name>
    <name type="common">Speckled blister lichen</name>
    <name type="synonym">Trypethelium virens</name>
    <dbReference type="NCBI Taxonomy" id="1048519"/>
    <lineage>
        <taxon>Eukaryota</taxon>
        <taxon>Fungi</taxon>
        <taxon>Dikarya</taxon>
        <taxon>Ascomycota</taxon>
        <taxon>Pezizomycotina</taxon>
        <taxon>Dothideomycetes</taxon>
        <taxon>Dothideomycetes incertae sedis</taxon>
        <taxon>Trypetheliales</taxon>
        <taxon>Trypetheliaceae</taxon>
        <taxon>Viridothelium</taxon>
    </lineage>
</organism>
<feature type="compositionally biased region" description="Polar residues" evidence="11">
    <location>
        <begin position="19"/>
        <end position="31"/>
    </location>
</feature>
<dbReference type="Proteomes" id="UP000800092">
    <property type="component" value="Unassembled WGS sequence"/>
</dbReference>
<keyword evidence="6 10" id="KW-0106">Calcium</keyword>
<comment type="subcellular location">
    <subcellularLocation>
        <location evidence="1">Endomembrane system</location>
        <topology evidence="1">Multi-pass membrane protein</topology>
    </subcellularLocation>
    <subcellularLocation>
        <location evidence="10">Vacuole membrane</location>
    </subcellularLocation>
</comment>
<gene>
    <name evidence="13" type="ORF">EV356DRAFT_10298</name>
</gene>
<dbReference type="GO" id="GO:0015369">
    <property type="term" value="F:calcium:proton antiporter activity"/>
    <property type="evidence" value="ECO:0007669"/>
    <property type="project" value="UniProtKB-UniRule"/>
</dbReference>
<dbReference type="NCBIfam" id="TIGR00378">
    <property type="entry name" value="cax"/>
    <property type="match status" value="1"/>
</dbReference>
<evidence type="ECO:0000256" key="7">
    <source>
        <dbReference type="ARBA" id="ARBA00022989"/>
    </source>
</evidence>
<dbReference type="PANTHER" id="PTHR31503:SF20">
    <property type="entry name" value="CA(2+)_H(+) EXCHANGER, PUTATIVE (EUROFUNG)-RELATED"/>
    <property type="match status" value="1"/>
</dbReference>
<name>A0A6A6HRM5_VIRVR</name>
<dbReference type="AlphaFoldDB" id="A0A6A6HRM5"/>
<dbReference type="GO" id="GO:0006874">
    <property type="term" value="P:intracellular calcium ion homeostasis"/>
    <property type="evidence" value="ECO:0007669"/>
    <property type="project" value="TreeGrafter"/>
</dbReference>
<keyword evidence="14" id="KW-1185">Reference proteome</keyword>
<dbReference type="PANTHER" id="PTHR31503">
    <property type="entry name" value="VACUOLAR CALCIUM ION TRANSPORTER"/>
    <property type="match status" value="1"/>
</dbReference>